<dbReference type="AlphaFoldDB" id="A0A8D8HPA4"/>
<dbReference type="EMBL" id="HBUE01219767">
    <property type="protein sequence ID" value="CAG6539025.1"/>
    <property type="molecule type" value="Transcribed_RNA"/>
</dbReference>
<accession>A0A8D8HPA4</accession>
<sequence length="159" mass="17767">MRAVQRIFSFPPRKWWAVTTKCSPMTEVSKSVLCSRNGLWMRICEGLACTSLMYHVRLAAGREWAELQLPRTMSPARYRGRMPCIIGPCLGTSQTSKSPVTIMVWKEGASADTSQLYLPDEATFSPTNISWLSLEATRLTMTPATGNTFIAGFSFGVYR</sequence>
<organism evidence="1">
    <name type="scientific">Culex pipiens</name>
    <name type="common">House mosquito</name>
    <dbReference type="NCBI Taxonomy" id="7175"/>
    <lineage>
        <taxon>Eukaryota</taxon>
        <taxon>Metazoa</taxon>
        <taxon>Ecdysozoa</taxon>
        <taxon>Arthropoda</taxon>
        <taxon>Hexapoda</taxon>
        <taxon>Insecta</taxon>
        <taxon>Pterygota</taxon>
        <taxon>Neoptera</taxon>
        <taxon>Endopterygota</taxon>
        <taxon>Diptera</taxon>
        <taxon>Nematocera</taxon>
        <taxon>Culicoidea</taxon>
        <taxon>Culicidae</taxon>
        <taxon>Culicinae</taxon>
        <taxon>Culicini</taxon>
        <taxon>Culex</taxon>
        <taxon>Culex</taxon>
    </lineage>
</organism>
<reference evidence="1" key="1">
    <citation type="submission" date="2021-05" db="EMBL/GenBank/DDBJ databases">
        <authorList>
            <person name="Alioto T."/>
            <person name="Alioto T."/>
            <person name="Gomez Garrido J."/>
        </authorList>
    </citation>
    <scope>NUCLEOTIDE SEQUENCE</scope>
</reference>
<name>A0A8D8HPA4_CULPI</name>
<protein>
    <submittedName>
        <fullName evidence="1">(northern house mosquito) hypothetical protein</fullName>
    </submittedName>
</protein>
<dbReference type="EMBL" id="HBUE01326345">
    <property type="protein sequence ID" value="CAG6591044.1"/>
    <property type="molecule type" value="Transcribed_RNA"/>
</dbReference>
<evidence type="ECO:0000313" key="1">
    <source>
        <dbReference type="EMBL" id="CAG6539025.1"/>
    </source>
</evidence>
<proteinExistence type="predicted"/>